<dbReference type="PANTHER" id="PTHR36439">
    <property type="entry name" value="BLL4334 PROTEIN"/>
    <property type="match status" value="1"/>
</dbReference>
<dbReference type="AlphaFoldDB" id="A0A7X0VTY4"/>
<keyword evidence="2" id="KW-1185">Reference proteome</keyword>
<gene>
    <name evidence="1" type="ORF">H7C18_05985</name>
</gene>
<dbReference type="SUPFAM" id="SSF160379">
    <property type="entry name" value="SP0830-like"/>
    <property type="match status" value="1"/>
</dbReference>
<protein>
    <submittedName>
        <fullName evidence="1">DUF1697 domain-containing protein</fullName>
    </submittedName>
</protein>
<comment type="caution">
    <text evidence="1">The sequence shown here is derived from an EMBL/GenBank/DDBJ whole genome shotgun (WGS) entry which is preliminary data.</text>
</comment>
<evidence type="ECO:0000313" key="2">
    <source>
        <dbReference type="Proteomes" id="UP000564644"/>
    </source>
</evidence>
<dbReference type="PIRSF" id="PIRSF008502">
    <property type="entry name" value="UCP008502"/>
    <property type="match status" value="1"/>
</dbReference>
<sequence length="177" mass="20002">MTLYIGLLRGINVGGNHKIKMAELKKLLEEMGLRRVQTYIQSGNLAFESDEREEALRTAMESAIEGKFGFPVPVVLRTAEELDAIARVNPYSPDELEEGWSIHVLFYPNAVAPEQIEALPDLDIGSDEFFVDGREIYQLYRRSMTDSKLPQKLGKLKGGTDRNWKTVVKLMEMAAPK</sequence>
<dbReference type="Pfam" id="PF08002">
    <property type="entry name" value="DUF1697"/>
    <property type="match status" value="1"/>
</dbReference>
<proteinExistence type="predicted"/>
<dbReference type="Gene3D" id="3.30.70.1280">
    <property type="entry name" value="SP0830-like domains"/>
    <property type="match status" value="1"/>
</dbReference>
<accession>A0A7X0VTY4</accession>
<name>A0A7X0VTY4_9BACL</name>
<dbReference type="EMBL" id="JACJVO010000007">
    <property type="protein sequence ID" value="MBB6730446.1"/>
    <property type="molecule type" value="Genomic_DNA"/>
</dbReference>
<evidence type="ECO:0000313" key="1">
    <source>
        <dbReference type="EMBL" id="MBB6730446.1"/>
    </source>
</evidence>
<dbReference type="Proteomes" id="UP000564644">
    <property type="component" value="Unassembled WGS sequence"/>
</dbReference>
<dbReference type="RefSeq" id="WP_185128113.1">
    <property type="nucleotide sequence ID" value="NZ_JACJVO010000007.1"/>
</dbReference>
<dbReference type="PANTHER" id="PTHR36439:SF1">
    <property type="entry name" value="DUF1697 DOMAIN-CONTAINING PROTEIN"/>
    <property type="match status" value="1"/>
</dbReference>
<dbReference type="InterPro" id="IPR012545">
    <property type="entry name" value="DUF1697"/>
</dbReference>
<organism evidence="1 2">
    <name type="scientific">Cohnella zeiphila</name>
    <dbReference type="NCBI Taxonomy" id="2761120"/>
    <lineage>
        <taxon>Bacteria</taxon>
        <taxon>Bacillati</taxon>
        <taxon>Bacillota</taxon>
        <taxon>Bacilli</taxon>
        <taxon>Bacillales</taxon>
        <taxon>Paenibacillaceae</taxon>
        <taxon>Cohnella</taxon>
    </lineage>
</organism>
<reference evidence="1 2" key="1">
    <citation type="submission" date="2020-08" db="EMBL/GenBank/DDBJ databases">
        <title>Cohnella phylogeny.</title>
        <authorList>
            <person name="Dunlap C."/>
        </authorList>
    </citation>
    <scope>NUCLEOTIDE SEQUENCE [LARGE SCALE GENOMIC DNA]</scope>
    <source>
        <strain evidence="1 2">CBP 2801</strain>
    </source>
</reference>